<reference evidence="4 5" key="1">
    <citation type="submission" date="2017-10" db="EMBL/GenBank/DDBJ databases">
        <title>Draft genome of Longimonas halophila.</title>
        <authorList>
            <person name="Goh K.M."/>
            <person name="Shamsir M.S."/>
            <person name="Lim S.W."/>
        </authorList>
    </citation>
    <scope>NUCLEOTIDE SEQUENCE [LARGE SCALE GENOMIC DNA]</scope>
    <source>
        <strain evidence="4 5">KCTC 42399</strain>
    </source>
</reference>
<dbReference type="PANTHER" id="PTHR38133:SF1">
    <property type="entry name" value="SLR1429 PROTEIN"/>
    <property type="match status" value="1"/>
</dbReference>
<dbReference type="Pfam" id="PF04434">
    <property type="entry name" value="SWIM"/>
    <property type="match status" value="1"/>
</dbReference>
<accession>A0A2H3P2M9</accession>
<name>A0A2H3P2M9_9BACT</name>
<feature type="compositionally biased region" description="Polar residues" evidence="2">
    <location>
        <begin position="194"/>
        <end position="210"/>
    </location>
</feature>
<evidence type="ECO:0000313" key="5">
    <source>
        <dbReference type="Proteomes" id="UP000221024"/>
    </source>
</evidence>
<dbReference type="GO" id="GO:0008270">
    <property type="term" value="F:zinc ion binding"/>
    <property type="evidence" value="ECO:0007669"/>
    <property type="project" value="UniProtKB-KW"/>
</dbReference>
<keyword evidence="1" id="KW-0479">Metal-binding</keyword>
<dbReference type="RefSeq" id="WP_098061462.1">
    <property type="nucleotide sequence ID" value="NZ_PDEP01000003.1"/>
</dbReference>
<comment type="caution">
    <text evidence="4">The sequence shown here is derived from an EMBL/GenBank/DDBJ whole genome shotgun (WGS) entry which is preliminary data.</text>
</comment>
<evidence type="ECO:0000259" key="3">
    <source>
        <dbReference type="PROSITE" id="PS50966"/>
    </source>
</evidence>
<organism evidence="4 5">
    <name type="scientific">Longimonas halophila</name>
    <dbReference type="NCBI Taxonomy" id="1469170"/>
    <lineage>
        <taxon>Bacteria</taxon>
        <taxon>Pseudomonadati</taxon>
        <taxon>Rhodothermota</taxon>
        <taxon>Rhodothermia</taxon>
        <taxon>Rhodothermales</taxon>
        <taxon>Salisaetaceae</taxon>
        <taxon>Longimonas</taxon>
    </lineage>
</organism>
<dbReference type="PROSITE" id="PS50966">
    <property type="entry name" value="ZF_SWIM"/>
    <property type="match status" value="1"/>
</dbReference>
<dbReference type="InterPro" id="IPR007527">
    <property type="entry name" value="Znf_SWIM"/>
</dbReference>
<keyword evidence="5" id="KW-1185">Reference proteome</keyword>
<feature type="region of interest" description="Disordered" evidence="2">
    <location>
        <begin position="191"/>
        <end position="234"/>
    </location>
</feature>
<keyword evidence="1" id="KW-0863">Zinc-finger</keyword>
<gene>
    <name evidence="4" type="ORF">CRI93_04725</name>
</gene>
<evidence type="ECO:0000256" key="1">
    <source>
        <dbReference type="PROSITE-ProRule" id="PRU00325"/>
    </source>
</evidence>
<dbReference type="Proteomes" id="UP000221024">
    <property type="component" value="Unassembled WGS sequence"/>
</dbReference>
<feature type="domain" description="SWIM-type" evidence="3">
    <location>
        <begin position="132"/>
        <end position="167"/>
    </location>
</feature>
<keyword evidence="1" id="KW-0862">Zinc</keyword>
<dbReference type="EMBL" id="PDEP01000003">
    <property type="protein sequence ID" value="PEN08422.1"/>
    <property type="molecule type" value="Genomic_DNA"/>
</dbReference>
<dbReference type="AlphaFoldDB" id="A0A2H3P2M9"/>
<evidence type="ECO:0000313" key="4">
    <source>
        <dbReference type="EMBL" id="PEN08422.1"/>
    </source>
</evidence>
<proteinExistence type="predicted"/>
<evidence type="ECO:0000256" key="2">
    <source>
        <dbReference type="SAM" id="MobiDB-lite"/>
    </source>
</evidence>
<dbReference type="OrthoDB" id="188274at2"/>
<protein>
    <recommendedName>
        <fullName evidence="3">SWIM-type domain-containing protein</fullName>
    </recommendedName>
</protein>
<sequence>MNWYQHYERTEPRTVKGGIKAKSKRGAFGTTWWGERWEETLHGFGIDSRLQRAKRYARKGQVLAIEVEAGQVTSEVQGSRSDPYEVTIRLRPYDETEWGEIVEAFRRQPYFAAALLAGDMPSGVEAIVERAGLTLFPEREADLKTNCSCPDWSNPCKHIAAVYLLLAEEFDRDPFLLFRLRGMRQGALMDRIGSSDTSTDPEAASPNDSTPAPAPLQTDGFWDAPDLPSTMYGSVETPSTHAALPKQLGKFPFWRSDVDLLNTLEPVYEAASEAGMKAFEAEAAPAESP</sequence>
<dbReference type="PANTHER" id="PTHR38133">
    <property type="entry name" value="SLR1429 PROTEIN"/>
    <property type="match status" value="1"/>
</dbReference>